<dbReference type="RefSeq" id="WP_075797858.1">
    <property type="nucleotide sequence ID" value="NZ_CP015583.1"/>
</dbReference>
<comment type="pathway">
    <text evidence="2 6">Cofactor biosynthesis; molybdopterin biosynthesis.</text>
</comment>
<gene>
    <name evidence="8" type="ORF">RGI145_07375</name>
</gene>
<dbReference type="EMBL" id="CP015583">
    <property type="protein sequence ID" value="APT56943.1"/>
    <property type="molecule type" value="Genomic_DNA"/>
</dbReference>
<dbReference type="STRING" id="257708.RGI145_07375"/>
<comment type="function">
    <text evidence="1 6">Catalyzes the insertion of molybdate into adenylated molybdopterin with the concomitant release of AMP.</text>
</comment>
<dbReference type="PANTHER" id="PTHR10192">
    <property type="entry name" value="MOLYBDOPTERIN BIOSYNTHESIS PROTEIN"/>
    <property type="match status" value="1"/>
</dbReference>
<dbReference type="InterPro" id="IPR036135">
    <property type="entry name" value="MoeA_linker/N_sf"/>
</dbReference>
<organism evidence="8 9">
    <name type="scientific">Roseomonas gilardii</name>
    <dbReference type="NCBI Taxonomy" id="257708"/>
    <lineage>
        <taxon>Bacteria</taxon>
        <taxon>Pseudomonadati</taxon>
        <taxon>Pseudomonadota</taxon>
        <taxon>Alphaproteobacteria</taxon>
        <taxon>Acetobacterales</taxon>
        <taxon>Roseomonadaceae</taxon>
        <taxon>Roseomonas</taxon>
    </lineage>
</organism>
<dbReference type="Gene3D" id="2.40.340.10">
    <property type="entry name" value="MoeA, C-terminal, domain IV"/>
    <property type="match status" value="1"/>
</dbReference>
<dbReference type="InterPro" id="IPR036688">
    <property type="entry name" value="MoeA_C_domain_IV_sf"/>
</dbReference>
<dbReference type="eggNOG" id="COG0303">
    <property type="taxonomic scope" value="Bacteria"/>
</dbReference>
<feature type="domain" description="MoaB/Mog" evidence="7">
    <location>
        <begin position="189"/>
        <end position="326"/>
    </location>
</feature>
<proteinExistence type="inferred from homology"/>
<dbReference type="UniPathway" id="UPA00344"/>
<dbReference type="Pfam" id="PF03453">
    <property type="entry name" value="MoeA_N"/>
    <property type="match status" value="1"/>
</dbReference>
<dbReference type="GO" id="GO:0006777">
    <property type="term" value="P:Mo-molybdopterin cofactor biosynthetic process"/>
    <property type="evidence" value="ECO:0007669"/>
    <property type="project" value="UniProtKB-UniRule"/>
</dbReference>
<dbReference type="Gene3D" id="3.40.980.10">
    <property type="entry name" value="MoaB/Mog-like domain"/>
    <property type="match status" value="1"/>
</dbReference>
<evidence type="ECO:0000256" key="4">
    <source>
        <dbReference type="ARBA" id="ARBA00023150"/>
    </source>
</evidence>
<dbReference type="NCBIfam" id="NF045515">
    <property type="entry name" value="Glp_gephyrin"/>
    <property type="match status" value="1"/>
</dbReference>
<dbReference type="AlphaFoldDB" id="A0A1L7ADW7"/>
<reference evidence="8 9" key="1">
    <citation type="submission" date="2016-05" db="EMBL/GenBank/DDBJ databases">
        <title>Complete Genome and Methylome Analysis of Psychrotrophic Bacterial Isolates from Antarctic Lake Untersee.</title>
        <authorList>
            <person name="Fomenkov A."/>
            <person name="Akimov V.N."/>
            <person name="Vasilyeva L.V."/>
            <person name="Andersen D."/>
            <person name="Vincze T."/>
            <person name="Roberts R.J."/>
        </authorList>
    </citation>
    <scope>NUCLEOTIDE SEQUENCE [LARGE SCALE GENOMIC DNA]</scope>
    <source>
        <strain evidence="8 9">U14-5</strain>
    </source>
</reference>
<dbReference type="InterPro" id="IPR036425">
    <property type="entry name" value="MoaB/Mog-like_dom_sf"/>
</dbReference>
<comment type="cofactor">
    <cofactor evidence="6">
        <name>Mg(2+)</name>
        <dbReference type="ChEBI" id="CHEBI:18420"/>
    </cofactor>
</comment>
<dbReference type="SMART" id="SM00852">
    <property type="entry name" value="MoCF_biosynth"/>
    <property type="match status" value="1"/>
</dbReference>
<dbReference type="Proteomes" id="UP000185494">
    <property type="component" value="Chromosome 1"/>
</dbReference>
<dbReference type="InterPro" id="IPR001453">
    <property type="entry name" value="MoaB/Mog_dom"/>
</dbReference>
<dbReference type="SUPFAM" id="SSF63882">
    <property type="entry name" value="MoeA N-terminal region -like"/>
    <property type="match status" value="1"/>
</dbReference>
<dbReference type="Gene3D" id="3.90.105.10">
    <property type="entry name" value="Molybdopterin biosynthesis moea protein, domain 2"/>
    <property type="match status" value="1"/>
</dbReference>
<dbReference type="PROSITE" id="PS01079">
    <property type="entry name" value="MOCF_BIOSYNTHESIS_2"/>
    <property type="match status" value="1"/>
</dbReference>
<evidence type="ECO:0000313" key="8">
    <source>
        <dbReference type="EMBL" id="APT56943.1"/>
    </source>
</evidence>
<dbReference type="GO" id="GO:0005829">
    <property type="term" value="C:cytosol"/>
    <property type="evidence" value="ECO:0007669"/>
    <property type="project" value="TreeGrafter"/>
</dbReference>
<comment type="similarity">
    <text evidence="3 6">Belongs to the MoeA family.</text>
</comment>
<dbReference type="EC" id="2.10.1.1" evidence="6"/>
<evidence type="ECO:0000256" key="3">
    <source>
        <dbReference type="ARBA" id="ARBA00010763"/>
    </source>
</evidence>
<evidence type="ECO:0000259" key="7">
    <source>
        <dbReference type="SMART" id="SM00852"/>
    </source>
</evidence>
<dbReference type="CDD" id="cd00887">
    <property type="entry name" value="MoeA"/>
    <property type="match status" value="1"/>
</dbReference>
<name>A0A1L7ADW7_9PROT</name>
<dbReference type="GO" id="GO:0046872">
    <property type="term" value="F:metal ion binding"/>
    <property type="evidence" value="ECO:0007669"/>
    <property type="project" value="UniProtKB-UniRule"/>
</dbReference>
<dbReference type="InterPro" id="IPR008284">
    <property type="entry name" value="MoCF_biosynth_CS"/>
</dbReference>
<dbReference type="GO" id="GO:0061599">
    <property type="term" value="F:molybdopterin molybdotransferase activity"/>
    <property type="evidence" value="ECO:0007669"/>
    <property type="project" value="UniProtKB-UniRule"/>
</dbReference>
<dbReference type="Pfam" id="PF00994">
    <property type="entry name" value="MoCF_biosynth"/>
    <property type="match status" value="1"/>
</dbReference>
<dbReference type="SUPFAM" id="SSF63867">
    <property type="entry name" value="MoeA C-terminal domain-like"/>
    <property type="match status" value="1"/>
</dbReference>
<keyword evidence="6" id="KW-0500">Molybdenum</keyword>
<keyword evidence="4 6" id="KW-0501">Molybdenum cofactor biosynthesis</keyword>
<dbReference type="Pfam" id="PF03454">
    <property type="entry name" value="MoeA_C"/>
    <property type="match status" value="1"/>
</dbReference>
<sequence>MARLSNDCFAAADGALTLAQAEALIARLPPPAGGGGTVPLLAARGRVLAEDIAAPIDLPPFGNSAMDGYAFARADLGGEGGWLPLAGRVAAGDAAAPLPPGHAIRILTGAPLPPGADTVMIQEDARAEPGRVFLPPGLPPGANIRHAGEDLPAGALALPKGRLVAPPEIALAAALGLTTLPVTRRPRLGVFSTGSELVAPGGRLGPAQAHDSNRFMLLSLLANLPVEAVDLGLLPDRRGETEAALRDAALSHDMLLTSGGVSAGEEDHVRRAIETVGSLVFWRLAVKPGRPLAMGVVEGCPVLGLPGNPVAALLGFLHLARPLALHLAGAAPRPLPRFELRAGFSHRKLPGRREYLRVAVEAGPDGPVARKLGRGGAGQIASLLQSDAFAELPEDRGDVAPGDRILVLPFAGLF</sequence>
<dbReference type="SUPFAM" id="SSF53218">
    <property type="entry name" value="Molybdenum cofactor biosynthesis proteins"/>
    <property type="match status" value="1"/>
</dbReference>
<evidence type="ECO:0000256" key="6">
    <source>
        <dbReference type="RuleBase" id="RU365090"/>
    </source>
</evidence>
<dbReference type="InterPro" id="IPR005111">
    <property type="entry name" value="MoeA_C_domain_IV"/>
</dbReference>
<evidence type="ECO:0000313" key="9">
    <source>
        <dbReference type="Proteomes" id="UP000185494"/>
    </source>
</evidence>
<evidence type="ECO:0000256" key="5">
    <source>
        <dbReference type="ARBA" id="ARBA00047317"/>
    </source>
</evidence>
<dbReference type="Gene3D" id="2.170.190.11">
    <property type="entry name" value="Molybdopterin biosynthesis moea protein, domain 3"/>
    <property type="match status" value="1"/>
</dbReference>
<dbReference type="KEGG" id="rgi:RGI145_07375"/>
<keyword evidence="6" id="KW-0460">Magnesium</keyword>
<evidence type="ECO:0000256" key="2">
    <source>
        <dbReference type="ARBA" id="ARBA00005046"/>
    </source>
</evidence>
<dbReference type="PANTHER" id="PTHR10192:SF5">
    <property type="entry name" value="GEPHYRIN"/>
    <property type="match status" value="1"/>
</dbReference>
<dbReference type="NCBIfam" id="TIGR00177">
    <property type="entry name" value="molyb_syn"/>
    <property type="match status" value="1"/>
</dbReference>
<dbReference type="InterPro" id="IPR005110">
    <property type="entry name" value="MoeA_linker/N"/>
</dbReference>
<dbReference type="InterPro" id="IPR038987">
    <property type="entry name" value="MoeA-like"/>
</dbReference>
<keyword evidence="6" id="KW-0479">Metal-binding</keyword>
<evidence type="ECO:0000256" key="1">
    <source>
        <dbReference type="ARBA" id="ARBA00002901"/>
    </source>
</evidence>
<accession>A0A1L7ADW7</accession>
<protein>
    <recommendedName>
        <fullName evidence="6">Molybdopterin molybdenumtransferase</fullName>
        <ecNumber evidence="6">2.10.1.1</ecNumber>
    </recommendedName>
</protein>
<comment type="catalytic activity">
    <reaction evidence="5">
        <text>adenylyl-molybdopterin + molybdate = Mo-molybdopterin + AMP + H(+)</text>
        <dbReference type="Rhea" id="RHEA:35047"/>
        <dbReference type="ChEBI" id="CHEBI:15378"/>
        <dbReference type="ChEBI" id="CHEBI:36264"/>
        <dbReference type="ChEBI" id="CHEBI:62727"/>
        <dbReference type="ChEBI" id="CHEBI:71302"/>
        <dbReference type="ChEBI" id="CHEBI:456215"/>
        <dbReference type="EC" id="2.10.1.1"/>
    </reaction>
</comment>
<keyword evidence="6 8" id="KW-0808">Transferase</keyword>